<dbReference type="STRING" id="62324.A0A182RV54"/>
<dbReference type="InterPro" id="IPR036728">
    <property type="entry name" value="PBP_GOBP_sf"/>
</dbReference>
<sequence>MGTNRIGGALGWLLLLAATCTVTLAAPSTGHGYETKSIAQAYLECLQYLNISRQSMYEYNTTAVPLNNGGNCLLRCIGLNTRWWNDEAGLNEKALLQFFRQTDTNSLEQARTCLAEVSDSPDTCAAAYRSFRCYSDALGDVIAHPEYVAPCREEIQRSVSDCAAMLQVSDEQLTSCVNAETFQHSGNATALLRCVVLRLGLYADSTGVMYDRLQLLMDSDTAPSWTEAHVEEAKQCENNLRALGAEVCQVAAHSVEICYGWQAFGELWKVLTEEYGSSYSDILYDHTDEPLMESNDVTEEKQEQANNDIYRVPKEVEVFSYPSGSRYRSLLILNPKWNVGDSKSDSSDSSSSQDDKTPSDDKLTTPELSVMYSKKPVNPDNVVQQQTVPEVLVSSP</sequence>
<dbReference type="VEuPathDB" id="VectorBase:AFUN2_008906"/>
<dbReference type="PANTHER" id="PTHR11857:SF46">
    <property type="entry name" value="GENERAL ODORANT-BINDING PROTEIN 99A-RELATED"/>
    <property type="match status" value="1"/>
</dbReference>
<name>A0A182RV54_ANOFN</name>
<comment type="similarity">
    <text evidence="2">Belongs to the PBP/GOBP family.</text>
</comment>
<dbReference type="GO" id="GO:0005549">
    <property type="term" value="F:odorant binding"/>
    <property type="evidence" value="ECO:0007669"/>
    <property type="project" value="InterPro"/>
</dbReference>
<feature type="compositionally biased region" description="Polar residues" evidence="6">
    <location>
        <begin position="381"/>
        <end position="396"/>
    </location>
</feature>
<dbReference type="GO" id="GO:0007608">
    <property type="term" value="P:sensory perception of smell"/>
    <property type="evidence" value="ECO:0007669"/>
    <property type="project" value="TreeGrafter"/>
</dbReference>
<feature type="chain" id="PRO_5008135087" description="Odorant-binding protein" evidence="7">
    <location>
        <begin position="26"/>
        <end position="396"/>
    </location>
</feature>
<evidence type="ECO:0000256" key="7">
    <source>
        <dbReference type="SAM" id="SignalP"/>
    </source>
</evidence>
<reference evidence="8" key="1">
    <citation type="submission" date="2020-05" db="UniProtKB">
        <authorList>
            <consortium name="EnsemblMetazoa"/>
        </authorList>
    </citation>
    <scope>IDENTIFICATION</scope>
    <source>
        <strain evidence="8">FUMOZ</strain>
    </source>
</reference>
<accession>A0A182RV54</accession>
<dbReference type="GO" id="GO:0005615">
    <property type="term" value="C:extracellular space"/>
    <property type="evidence" value="ECO:0007669"/>
    <property type="project" value="TreeGrafter"/>
</dbReference>
<dbReference type="VEuPathDB" id="VectorBase:AFUN010164"/>
<feature type="region of interest" description="Disordered" evidence="6">
    <location>
        <begin position="340"/>
        <end position="396"/>
    </location>
</feature>
<evidence type="ECO:0000313" key="8">
    <source>
        <dbReference type="EnsemblMetazoa" id="AFUN010164-PA"/>
    </source>
</evidence>
<dbReference type="AlphaFoldDB" id="A0A182RV54"/>
<evidence type="ECO:0000256" key="5">
    <source>
        <dbReference type="ARBA" id="ARBA00023157"/>
    </source>
</evidence>
<evidence type="ECO:0000256" key="2">
    <source>
        <dbReference type="ARBA" id="ARBA00008098"/>
    </source>
</evidence>
<protein>
    <recommendedName>
        <fullName evidence="9">Odorant-binding protein</fullName>
    </recommendedName>
</protein>
<evidence type="ECO:0000256" key="6">
    <source>
        <dbReference type="SAM" id="MobiDB-lite"/>
    </source>
</evidence>
<keyword evidence="4 7" id="KW-0732">Signal</keyword>
<keyword evidence="5" id="KW-1015">Disulfide bond</keyword>
<evidence type="ECO:0008006" key="9">
    <source>
        <dbReference type="Google" id="ProtNLM"/>
    </source>
</evidence>
<evidence type="ECO:0000256" key="4">
    <source>
        <dbReference type="ARBA" id="ARBA00022729"/>
    </source>
</evidence>
<comment type="subcellular location">
    <subcellularLocation>
        <location evidence="1">Secreted</location>
    </subcellularLocation>
</comment>
<dbReference type="PANTHER" id="PTHR11857">
    <property type="entry name" value="ODORANT BINDING PROTEIN-RELATED"/>
    <property type="match status" value="1"/>
</dbReference>
<keyword evidence="3" id="KW-0964">Secreted</keyword>
<dbReference type="EnsemblMetazoa" id="AFUN010164-RA">
    <property type="protein sequence ID" value="AFUN010164-PA"/>
    <property type="gene ID" value="AFUN010164"/>
</dbReference>
<dbReference type="SUPFAM" id="SSF47565">
    <property type="entry name" value="Insect pheromone/odorant-binding proteins"/>
    <property type="match status" value="2"/>
</dbReference>
<dbReference type="Pfam" id="PF01395">
    <property type="entry name" value="PBP_GOBP"/>
    <property type="match status" value="2"/>
</dbReference>
<evidence type="ECO:0000256" key="3">
    <source>
        <dbReference type="ARBA" id="ARBA00022525"/>
    </source>
</evidence>
<evidence type="ECO:0000256" key="1">
    <source>
        <dbReference type="ARBA" id="ARBA00004613"/>
    </source>
</evidence>
<dbReference type="CDD" id="cd23992">
    <property type="entry name" value="PBP_GOBP"/>
    <property type="match status" value="1"/>
</dbReference>
<organism evidence="8">
    <name type="scientific">Anopheles funestus</name>
    <name type="common">African malaria mosquito</name>
    <dbReference type="NCBI Taxonomy" id="62324"/>
    <lineage>
        <taxon>Eukaryota</taxon>
        <taxon>Metazoa</taxon>
        <taxon>Ecdysozoa</taxon>
        <taxon>Arthropoda</taxon>
        <taxon>Hexapoda</taxon>
        <taxon>Insecta</taxon>
        <taxon>Pterygota</taxon>
        <taxon>Neoptera</taxon>
        <taxon>Endopterygota</taxon>
        <taxon>Diptera</taxon>
        <taxon>Nematocera</taxon>
        <taxon>Culicoidea</taxon>
        <taxon>Culicidae</taxon>
        <taxon>Anophelinae</taxon>
        <taxon>Anopheles</taxon>
    </lineage>
</organism>
<dbReference type="Gene3D" id="1.10.238.20">
    <property type="entry name" value="Pheromone/general odorant binding protein domain"/>
    <property type="match status" value="2"/>
</dbReference>
<proteinExistence type="inferred from homology"/>
<feature type="compositionally biased region" description="Basic and acidic residues" evidence="6">
    <location>
        <begin position="353"/>
        <end position="364"/>
    </location>
</feature>
<dbReference type="InterPro" id="IPR006170">
    <property type="entry name" value="PBP/GOBP"/>
</dbReference>
<feature type="signal peptide" evidence="7">
    <location>
        <begin position="1"/>
        <end position="25"/>
    </location>
</feature>